<organism evidence="1 2">
    <name type="scientific">Cellulomonas uda</name>
    <dbReference type="NCBI Taxonomy" id="1714"/>
    <lineage>
        <taxon>Bacteria</taxon>
        <taxon>Bacillati</taxon>
        <taxon>Actinomycetota</taxon>
        <taxon>Actinomycetes</taxon>
        <taxon>Micrococcales</taxon>
        <taxon>Cellulomonadaceae</taxon>
        <taxon>Cellulomonas</taxon>
    </lineage>
</organism>
<name>A0A4Y3KD36_CELUD</name>
<proteinExistence type="predicted"/>
<dbReference type="Proteomes" id="UP000315842">
    <property type="component" value="Unassembled WGS sequence"/>
</dbReference>
<dbReference type="AlphaFoldDB" id="A0A4Y3KD36"/>
<evidence type="ECO:0008006" key="3">
    <source>
        <dbReference type="Google" id="ProtNLM"/>
    </source>
</evidence>
<dbReference type="EMBL" id="BJLP01000040">
    <property type="protein sequence ID" value="GEA81872.1"/>
    <property type="molecule type" value="Genomic_DNA"/>
</dbReference>
<protein>
    <recommendedName>
        <fullName evidence="3">PIN domain-containing protein</fullName>
    </recommendedName>
</protein>
<gene>
    <name evidence="1" type="ORF">CUD01_23160</name>
</gene>
<accession>A0A4Y3KD36</accession>
<evidence type="ECO:0000313" key="1">
    <source>
        <dbReference type="EMBL" id="GEA81872.1"/>
    </source>
</evidence>
<reference evidence="1 2" key="1">
    <citation type="submission" date="2019-06" db="EMBL/GenBank/DDBJ databases">
        <title>Whole genome shotgun sequence of Cellulomonas uda NBRC 3747.</title>
        <authorList>
            <person name="Hosoyama A."/>
            <person name="Uohara A."/>
            <person name="Ohji S."/>
            <person name="Ichikawa N."/>
        </authorList>
    </citation>
    <scope>NUCLEOTIDE SEQUENCE [LARGE SCALE GENOMIC DNA]</scope>
    <source>
        <strain evidence="1 2">NBRC 3747</strain>
    </source>
</reference>
<comment type="caution">
    <text evidence="1">The sequence shown here is derived from an EMBL/GenBank/DDBJ whole genome shotgun (WGS) entry which is preliminary data.</text>
</comment>
<sequence length="147" mass="15808">MAASAAWHARDVTRFAIDAPVAVGLVRAGVVVPPEHSRVGPGVLRSDALALLREEVLRGERARREGFADLDGIAMLRIRLLSDRVTRRVAWQLADRAQWSDVRPAEYLAVAHIQADVLVTADEALRAGAAAVDIETADVADLRSALG</sequence>
<keyword evidence="2" id="KW-1185">Reference proteome</keyword>
<evidence type="ECO:0000313" key="2">
    <source>
        <dbReference type="Proteomes" id="UP000315842"/>
    </source>
</evidence>